<organism evidence="9">
    <name type="scientific">Chlamydomonas leiostraca</name>
    <dbReference type="NCBI Taxonomy" id="1034604"/>
    <lineage>
        <taxon>Eukaryota</taxon>
        <taxon>Viridiplantae</taxon>
        <taxon>Chlorophyta</taxon>
        <taxon>core chlorophytes</taxon>
        <taxon>Chlorophyceae</taxon>
        <taxon>CS clade</taxon>
        <taxon>Chlamydomonadales</taxon>
        <taxon>Chlamydomonadaceae</taxon>
        <taxon>Chlamydomonas</taxon>
    </lineage>
</organism>
<keyword evidence="3 6" id="KW-0547">Nucleotide-binding</keyword>
<dbReference type="Pfam" id="PF07714">
    <property type="entry name" value="PK_Tyr_Ser-Thr"/>
    <property type="match status" value="1"/>
</dbReference>
<keyword evidence="1" id="KW-0723">Serine/threonine-protein kinase</keyword>
<reference evidence="9" key="1">
    <citation type="submission" date="2021-01" db="EMBL/GenBank/DDBJ databases">
        <authorList>
            <person name="Corre E."/>
            <person name="Pelletier E."/>
            <person name="Niang G."/>
            <person name="Scheremetjew M."/>
            <person name="Finn R."/>
            <person name="Kale V."/>
            <person name="Holt S."/>
            <person name="Cochrane G."/>
            <person name="Meng A."/>
            <person name="Brown T."/>
            <person name="Cohen L."/>
        </authorList>
    </citation>
    <scope>NUCLEOTIDE SEQUENCE</scope>
    <source>
        <strain evidence="9">SAG 11-49</strain>
    </source>
</reference>
<evidence type="ECO:0000256" key="6">
    <source>
        <dbReference type="PROSITE-ProRule" id="PRU10141"/>
    </source>
</evidence>
<dbReference type="Pfam" id="PF00564">
    <property type="entry name" value="PB1"/>
    <property type="match status" value="1"/>
</dbReference>
<dbReference type="PANTHER" id="PTHR44329">
    <property type="entry name" value="SERINE/THREONINE-PROTEIN KINASE TNNI3K-RELATED"/>
    <property type="match status" value="1"/>
</dbReference>
<dbReference type="SUPFAM" id="SSF56112">
    <property type="entry name" value="Protein kinase-like (PK-like)"/>
    <property type="match status" value="1"/>
</dbReference>
<dbReference type="InterPro" id="IPR001245">
    <property type="entry name" value="Ser-Thr/Tyr_kinase_cat_dom"/>
</dbReference>
<dbReference type="InterPro" id="IPR008271">
    <property type="entry name" value="Ser/Thr_kinase_AS"/>
</dbReference>
<evidence type="ECO:0000256" key="1">
    <source>
        <dbReference type="ARBA" id="ARBA00022527"/>
    </source>
</evidence>
<dbReference type="AlphaFoldDB" id="A0A7S0RG56"/>
<dbReference type="Gene3D" id="3.30.200.20">
    <property type="entry name" value="Phosphorylase Kinase, domain 1"/>
    <property type="match status" value="1"/>
</dbReference>
<gene>
    <name evidence="9" type="ORF">CLEI1391_LOCUS7484</name>
</gene>
<dbReference type="InterPro" id="IPR000270">
    <property type="entry name" value="PB1_dom"/>
</dbReference>
<dbReference type="PROSITE" id="PS50011">
    <property type="entry name" value="PROTEIN_KINASE_DOM"/>
    <property type="match status" value="1"/>
</dbReference>
<dbReference type="InterPro" id="IPR011009">
    <property type="entry name" value="Kinase-like_dom_sf"/>
</dbReference>
<dbReference type="InterPro" id="IPR000719">
    <property type="entry name" value="Prot_kinase_dom"/>
</dbReference>
<evidence type="ECO:0000256" key="3">
    <source>
        <dbReference type="ARBA" id="ARBA00022741"/>
    </source>
</evidence>
<dbReference type="GO" id="GO:0005524">
    <property type="term" value="F:ATP binding"/>
    <property type="evidence" value="ECO:0007669"/>
    <property type="project" value="UniProtKB-UniRule"/>
</dbReference>
<protein>
    <recommendedName>
        <fullName evidence="8">Protein kinase domain-containing protein</fullName>
    </recommendedName>
</protein>
<evidence type="ECO:0000259" key="8">
    <source>
        <dbReference type="PROSITE" id="PS50011"/>
    </source>
</evidence>
<dbReference type="PROSITE" id="PS00107">
    <property type="entry name" value="PROTEIN_KINASE_ATP"/>
    <property type="match status" value="1"/>
</dbReference>
<dbReference type="GO" id="GO:0004674">
    <property type="term" value="F:protein serine/threonine kinase activity"/>
    <property type="evidence" value="ECO:0007669"/>
    <property type="project" value="TreeGrafter"/>
</dbReference>
<dbReference type="SMART" id="SM00220">
    <property type="entry name" value="S_TKc"/>
    <property type="match status" value="1"/>
</dbReference>
<keyword evidence="2" id="KW-0808">Transferase</keyword>
<name>A0A7S0RG56_9CHLO</name>
<evidence type="ECO:0000256" key="7">
    <source>
        <dbReference type="SAM" id="MobiDB-lite"/>
    </source>
</evidence>
<dbReference type="PANTHER" id="PTHR44329:SF288">
    <property type="entry name" value="MITOGEN-ACTIVATED PROTEIN KINASE KINASE KINASE 20"/>
    <property type="match status" value="1"/>
</dbReference>
<dbReference type="SUPFAM" id="SSF54277">
    <property type="entry name" value="CAD &amp; PB1 domains"/>
    <property type="match status" value="1"/>
</dbReference>
<proteinExistence type="predicted"/>
<feature type="region of interest" description="Disordered" evidence="7">
    <location>
        <begin position="289"/>
        <end position="360"/>
    </location>
</feature>
<accession>A0A7S0RG56</accession>
<feature type="region of interest" description="Disordered" evidence="7">
    <location>
        <begin position="247"/>
        <end position="270"/>
    </location>
</feature>
<feature type="binding site" evidence="6">
    <location>
        <position position="505"/>
    </location>
    <ligand>
        <name>ATP</name>
        <dbReference type="ChEBI" id="CHEBI:30616"/>
    </ligand>
</feature>
<evidence type="ECO:0000256" key="5">
    <source>
        <dbReference type="ARBA" id="ARBA00022840"/>
    </source>
</evidence>
<keyword evidence="4" id="KW-0418">Kinase</keyword>
<evidence type="ECO:0000256" key="2">
    <source>
        <dbReference type="ARBA" id="ARBA00022679"/>
    </source>
</evidence>
<feature type="compositionally biased region" description="Acidic residues" evidence="7">
    <location>
        <begin position="260"/>
        <end position="270"/>
    </location>
</feature>
<feature type="domain" description="Protein kinase" evidence="8">
    <location>
        <begin position="477"/>
        <end position="757"/>
    </location>
</feature>
<dbReference type="Gene3D" id="1.10.510.10">
    <property type="entry name" value="Transferase(Phosphotransferase) domain 1"/>
    <property type="match status" value="1"/>
</dbReference>
<dbReference type="EMBL" id="HBFB01013278">
    <property type="protein sequence ID" value="CAD8676509.1"/>
    <property type="molecule type" value="Transcribed_RNA"/>
</dbReference>
<evidence type="ECO:0000256" key="4">
    <source>
        <dbReference type="ARBA" id="ARBA00022777"/>
    </source>
</evidence>
<keyword evidence="5 6" id="KW-0067">ATP-binding</keyword>
<dbReference type="PROSITE" id="PS00108">
    <property type="entry name" value="PROTEIN_KINASE_ST"/>
    <property type="match status" value="1"/>
</dbReference>
<dbReference type="SMART" id="SM00666">
    <property type="entry name" value="PB1"/>
    <property type="match status" value="1"/>
</dbReference>
<sequence>MEAGEGSEARVKLRLYYGGAFEKVPESGDWRYVGGQVHNDTCPVSYKYADLARRLNDKFSDTVSFKYQAPGEELDPDSLVAVTDDDDLQELYDEYFGALQRPGTPLKTFRIKVYVFPALIFETMYEGHETEEMEASMGGQDAINFESWCSEDLSFSSNPSCHPSSDTEVLMAQARLQQQQQAMQAQLQAQGAAQQGPLRGVQAQQAAAAGAVAPMQAMDWLPRLEHDALHNINQSVQLRHFSRSELLGVQPPPARGFTAEDFDVDDPYNEPDEAAAAARRLLPRLPEREEQEHNQNQQEQAANGQPTEGDERIRARGEPLYNRPLDRVRDAASGLPSHISAFGDSSKGSGGGAGMRVSNPGSVRLPSHISAFGEGMDEGVLPDGDEAREAERAMMQRMYGGARAADDGAGFNGGNGGKCITQEFGARSNSMLGAPDGNGGFGALDLAFQPPCGDVDMGAPTPKLLLDSVPHVPRDEVHITHKIGEGAFGEVSRAEVFPYGSVAIKWLKRDRFAKYSESFQREAEVLARLNHPNIIRMFGLVTEPAADPACGVSPLQPAGNQPTIAGIMMEYVRGGSLAQRFRAASNGNWRLSLRERCRIALQAALGMSYLHDQSPAVIHFDLKPDNLLVEGEGDDILVKVADFGLSKHKFNNYVTCHDLRGTLPYMAPELVANPTKVCEKCDVWSMGVVMWEMVTLEVPFQELTAQQILMGLMNGSLHLSTPASCEPEWRGLIEACMETNPQARPTFKQLATSLERLARSLAASHQAAQQQAQAQQAAATQQAQAQAAANAVAAAAVAAHSAHVQQQQQQQQHFQLGVSAHQQLQLQQQQQQQAAAKALAMRQQQQQGQLLAAAGGFYPGQFGQLAPPLQMGALPMGPGQLHAAYP</sequence>
<dbReference type="InterPro" id="IPR017441">
    <property type="entry name" value="Protein_kinase_ATP_BS"/>
</dbReference>
<evidence type="ECO:0000313" key="9">
    <source>
        <dbReference type="EMBL" id="CAD8676509.1"/>
    </source>
</evidence>
<dbReference type="InterPro" id="IPR051681">
    <property type="entry name" value="Ser/Thr_Kinases-Pseudokinases"/>
</dbReference>